<protein>
    <submittedName>
        <fullName evidence="2">Pro-pol polyprotein</fullName>
    </submittedName>
</protein>
<dbReference type="Gene3D" id="3.30.70.270">
    <property type="match status" value="1"/>
</dbReference>
<proteinExistence type="predicted"/>
<dbReference type="AlphaFoldDB" id="A0AAV3Y6C1"/>
<dbReference type="Pfam" id="PF00078">
    <property type="entry name" value="RVT_1"/>
    <property type="match status" value="1"/>
</dbReference>
<dbReference type="InterPro" id="IPR043502">
    <property type="entry name" value="DNA/RNA_pol_sf"/>
</dbReference>
<dbReference type="InterPro" id="IPR000477">
    <property type="entry name" value="RT_dom"/>
</dbReference>
<organism evidence="2 3">
    <name type="scientific">Plakobranchus ocellatus</name>
    <dbReference type="NCBI Taxonomy" id="259542"/>
    <lineage>
        <taxon>Eukaryota</taxon>
        <taxon>Metazoa</taxon>
        <taxon>Spiralia</taxon>
        <taxon>Lophotrochozoa</taxon>
        <taxon>Mollusca</taxon>
        <taxon>Gastropoda</taxon>
        <taxon>Heterobranchia</taxon>
        <taxon>Euthyneura</taxon>
        <taxon>Panpulmonata</taxon>
        <taxon>Sacoglossa</taxon>
        <taxon>Placobranchoidea</taxon>
        <taxon>Plakobranchidae</taxon>
        <taxon>Plakobranchus</taxon>
    </lineage>
</organism>
<evidence type="ECO:0000313" key="2">
    <source>
        <dbReference type="EMBL" id="GFN78011.1"/>
    </source>
</evidence>
<evidence type="ECO:0000259" key="1">
    <source>
        <dbReference type="Pfam" id="PF00078"/>
    </source>
</evidence>
<comment type="caution">
    <text evidence="2">The sequence shown here is derived from an EMBL/GenBank/DDBJ whole genome shotgun (WGS) entry which is preliminary data.</text>
</comment>
<gene>
    <name evidence="2" type="ORF">PoB_000451700</name>
</gene>
<feature type="domain" description="Reverse transcriptase" evidence="1">
    <location>
        <begin position="50"/>
        <end position="100"/>
    </location>
</feature>
<accession>A0AAV3Y6C1</accession>
<evidence type="ECO:0000313" key="3">
    <source>
        <dbReference type="Proteomes" id="UP000735302"/>
    </source>
</evidence>
<reference evidence="2 3" key="1">
    <citation type="journal article" date="2021" name="Elife">
        <title>Chloroplast acquisition without the gene transfer in kleptoplastic sea slugs, Plakobranchus ocellatus.</title>
        <authorList>
            <person name="Maeda T."/>
            <person name="Takahashi S."/>
            <person name="Yoshida T."/>
            <person name="Shimamura S."/>
            <person name="Takaki Y."/>
            <person name="Nagai Y."/>
            <person name="Toyoda A."/>
            <person name="Suzuki Y."/>
            <person name="Arimoto A."/>
            <person name="Ishii H."/>
            <person name="Satoh N."/>
            <person name="Nishiyama T."/>
            <person name="Hasebe M."/>
            <person name="Maruyama T."/>
            <person name="Minagawa J."/>
            <person name="Obokata J."/>
            <person name="Shigenobu S."/>
        </authorList>
    </citation>
    <scope>NUCLEOTIDE SEQUENCE [LARGE SCALE GENOMIC DNA]</scope>
</reference>
<dbReference type="Proteomes" id="UP000735302">
    <property type="component" value="Unassembled WGS sequence"/>
</dbReference>
<sequence>MCPSTRHSKEEVSDNGTSLRLLENAIWNDELGSNHDPRLIMLVRGMDHKVDYLDDPLVYTPTREDHVKILREFFRRLQRANFTVRPTKSTRGARTIDFLGSSAWRTRNQLSGRESRKSSRCIGAQDQEGGSCIFYLVIYYKEFLPNYAEISESLYDLVRIVQLDPVTYGDAQERAYNL</sequence>
<name>A0AAV3Y6C1_9GAST</name>
<dbReference type="SUPFAM" id="SSF56672">
    <property type="entry name" value="DNA/RNA polymerases"/>
    <property type="match status" value="1"/>
</dbReference>
<dbReference type="EMBL" id="BLXT01000530">
    <property type="protein sequence ID" value="GFN78011.1"/>
    <property type="molecule type" value="Genomic_DNA"/>
</dbReference>
<dbReference type="InterPro" id="IPR043128">
    <property type="entry name" value="Rev_trsase/Diguanyl_cyclase"/>
</dbReference>
<keyword evidence="3" id="KW-1185">Reference proteome</keyword>